<proteinExistence type="predicted"/>
<organism evidence="2 4">
    <name type="scientific">Peronospora effusa</name>
    <dbReference type="NCBI Taxonomy" id="542832"/>
    <lineage>
        <taxon>Eukaryota</taxon>
        <taxon>Sar</taxon>
        <taxon>Stramenopiles</taxon>
        <taxon>Oomycota</taxon>
        <taxon>Peronosporomycetes</taxon>
        <taxon>Peronosporales</taxon>
        <taxon>Peronosporaceae</taxon>
        <taxon>Peronospora</taxon>
    </lineage>
</organism>
<evidence type="ECO:0000256" key="1">
    <source>
        <dbReference type="SAM" id="MobiDB-lite"/>
    </source>
</evidence>
<evidence type="ECO:0000313" key="2">
    <source>
        <dbReference type="EMBL" id="RMX64600.1"/>
    </source>
</evidence>
<dbReference type="AlphaFoldDB" id="A0A3M6VJR3"/>
<dbReference type="EMBL" id="QLLG01000300">
    <property type="protein sequence ID" value="RMX64600.1"/>
    <property type="molecule type" value="Genomic_DNA"/>
</dbReference>
<evidence type="ECO:0000313" key="4">
    <source>
        <dbReference type="Proteomes" id="UP000282087"/>
    </source>
</evidence>
<reference evidence="4 5" key="1">
    <citation type="submission" date="2018-06" db="EMBL/GenBank/DDBJ databases">
        <title>Comparative genomics of downy mildews reveals potential adaptations to biotrophy.</title>
        <authorList>
            <person name="Fletcher K."/>
            <person name="Klosterman S.J."/>
            <person name="Derevnina L."/>
            <person name="Martin F."/>
            <person name="Koike S."/>
            <person name="Reyes Chin-Wo S."/>
            <person name="Mou B."/>
            <person name="Michelmore R."/>
        </authorList>
    </citation>
    <scope>NUCLEOTIDE SEQUENCE [LARGE SCALE GENOMIC DNA]</scope>
    <source>
        <strain evidence="3 5">R13</strain>
        <strain evidence="2 4">R14</strain>
    </source>
</reference>
<comment type="caution">
    <text evidence="2">The sequence shown here is derived from an EMBL/GenBank/DDBJ whole genome shotgun (WGS) entry which is preliminary data.</text>
</comment>
<dbReference type="VEuPathDB" id="FungiDB:DD237_000585"/>
<sequence>MSIVGNIMQQPLSDASTAAVSSTLSEQEPDLTTNTQLGKALVQKDASERSSICVLSRCILECHYRNEQDKMVQFKGLYVVRGPTDSKHVRYTMEITVNELQLQGRCIQRFHSFFLLRKNLLEVLKTCRGRLPSALPRVEQEPQLTAGAELVKILSRPRCIQCSECESTYDQLLAIHFPRRTLFPPSLQDVNERSQMLETFLDYCVRLATSWPACQRSQRLFTAALGKFLGMDMKAYLVAQKEDDTVSDRRTVVSVNIHDDKEQSNESDKIKLKSQSSDYEDDCRSEPDFSFISNPSKEDIQDAGLVRSKSHC</sequence>
<dbReference type="Proteomes" id="UP000286097">
    <property type="component" value="Unassembled WGS sequence"/>
</dbReference>
<dbReference type="Proteomes" id="UP000282087">
    <property type="component" value="Unassembled WGS sequence"/>
</dbReference>
<name>A0A3M6VJR3_9STRA</name>
<protein>
    <recommendedName>
        <fullName evidence="6">PX domain-containing protein</fullName>
    </recommendedName>
</protein>
<keyword evidence="4" id="KW-1185">Reference proteome</keyword>
<feature type="region of interest" description="Disordered" evidence="1">
    <location>
        <begin position="263"/>
        <end position="296"/>
    </location>
</feature>
<gene>
    <name evidence="3" type="ORF">DD237_000585</name>
    <name evidence="2" type="ORF">DD238_005809</name>
</gene>
<dbReference type="EMBL" id="QKXF01000110">
    <property type="protein sequence ID" value="RQM16726.1"/>
    <property type="molecule type" value="Genomic_DNA"/>
</dbReference>
<evidence type="ECO:0008006" key="6">
    <source>
        <dbReference type="Google" id="ProtNLM"/>
    </source>
</evidence>
<evidence type="ECO:0000313" key="5">
    <source>
        <dbReference type="Proteomes" id="UP000286097"/>
    </source>
</evidence>
<evidence type="ECO:0000313" key="3">
    <source>
        <dbReference type="EMBL" id="RQM16726.1"/>
    </source>
</evidence>
<accession>A0A3M6VJR3</accession>